<dbReference type="GO" id="GO:0007030">
    <property type="term" value="P:Golgi organization"/>
    <property type="evidence" value="ECO:0007669"/>
    <property type="project" value="InterPro"/>
</dbReference>
<dbReference type="GO" id="GO:0006891">
    <property type="term" value="P:intra-Golgi vesicle-mediated transport"/>
    <property type="evidence" value="ECO:0007669"/>
    <property type="project" value="TreeGrafter"/>
</dbReference>
<feature type="domain" description="COG complex component COG2 C-terminal" evidence="2">
    <location>
        <begin position="856"/>
        <end position="1008"/>
    </location>
</feature>
<dbReference type="GO" id="GO:0017119">
    <property type="term" value="C:Golgi transport complex"/>
    <property type="evidence" value="ECO:0007669"/>
    <property type="project" value="TreeGrafter"/>
</dbReference>
<dbReference type="AlphaFoldDB" id="A0AAV4M5Z3"/>
<dbReference type="RefSeq" id="XP_067718323.1">
    <property type="nucleotide sequence ID" value="XM_067862222.1"/>
</dbReference>
<dbReference type="GO" id="GO:0016020">
    <property type="term" value="C:membrane"/>
    <property type="evidence" value="ECO:0007669"/>
    <property type="project" value="InterPro"/>
</dbReference>
<proteinExistence type="predicted"/>
<dbReference type="InterPro" id="IPR024603">
    <property type="entry name" value="COG_complex_COG2_C"/>
</dbReference>
<feature type="compositionally biased region" description="Polar residues" evidence="1">
    <location>
        <begin position="712"/>
        <end position="724"/>
    </location>
</feature>
<name>A0AAV4M5Z3_BABCB</name>
<protein>
    <submittedName>
        <fullName evidence="3">Conserved oligomeric Golgi complex subunit 2</fullName>
    </submittedName>
</protein>
<feature type="region of interest" description="Disordered" evidence="1">
    <location>
        <begin position="681"/>
        <end position="744"/>
    </location>
</feature>
<accession>A0AAV4M5Z3</accession>
<dbReference type="EMBL" id="BPLF01000006">
    <property type="protein sequence ID" value="GIX66254.1"/>
    <property type="molecule type" value="Genomic_DNA"/>
</dbReference>
<dbReference type="GeneID" id="94197735"/>
<dbReference type="GO" id="GO:0015031">
    <property type="term" value="P:protein transport"/>
    <property type="evidence" value="ECO:0007669"/>
    <property type="project" value="InterPro"/>
</dbReference>
<evidence type="ECO:0000313" key="3">
    <source>
        <dbReference type="EMBL" id="GIX66254.1"/>
    </source>
</evidence>
<dbReference type="Pfam" id="PF12022">
    <property type="entry name" value="COG2_C"/>
    <property type="match status" value="1"/>
</dbReference>
<gene>
    <name evidence="3" type="ORF">BcabD6B2_56900</name>
</gene>
<sequence length="1037" mass="114039">MRPKTDAADAAMDEELYREALEQLKSISIQVKSPGEYVVARLESVALDDIRRELNALLGACQSTASELLKSLFASATPFNENIESTIQSVAPFKDMLEESVRELEGGRSAIKQTKRQVKLRMCRYVMVAYAKMALATHLEATKHLDNIAEEIIDSFLGREGDASRVEWTVVQRAIAAVENIARHMENAERFVKSRNGRHARSKNWALFEIVPREIKRVQKLLSRCRHYEAAITEYLAYYATTLREADPEQYKSEASTLRDDKRPNVEKVLEMEGVLELTELEQFRGEYAIEKAERGAAGLRGSLVKLSEACAQIAMADLFALYTERAKLSAEGEAQQGAVESLSNEIATYVAGLSSLIKGAEQLRRIPGCEGKAEASGSMPFVLMFNTSFVRPILNSIAGALIQSEGGYASTSPQEEAHKFSNFVDMAIDRLLHPRRSVAMQLLNDVTKAGGSEAFKVVCVFDAIAAELLGHIEKHFAAIYFPIYMDRFIRNLRAYDRLIESVETAGGSYAHYLRWRGSKAPNNASRCFSVGVVCDNFIEDTAYELAADIASHGEITGKLHEAGGKAFYLSPSMTLHRQLLVLLNHRHFFYHLMPQYLRGASEMFGEYVKHLQGLVARMGDGGTGADAKSGEAVTHAAYMLHDLDAIERDLSTGSAGALEIGIAMRPGEFRESDYGAVITPGDCEWNGDEAERSAASPPSASTSSGGTSSTHVSGLTNTPSSVSPCEDGSPDATPKRGLSTEAPGGMRDMVITLVGKADGDIVRAAVRLLEYPLQVAFKRVSCSLASADGDRSLQVPVARRARDVLEVLWKNADRQPGVNQGQTEGDSVVGIMNSDVQRLPSGELADLRALINFAKTSVQALYNFFNSAHEQVDTIKYTLEDLVIQRLVAGATCSLQFLQSMPSKFRAATRQEVSKPSSYVKYMLVPLVSFKEFAAPSVPRELGRKIMTQTVARLSAEYRAQVTKLLQTVENLNRSLLSSSSARVKEQGANYLVADLEQIRAQLATDIAEFVGQCSTRLEIEQEQCEDLRRLSVCIE</sequence>
<evidence type="ECO:0000313" key="4">
    <source>
        <dbReference type="Proteomes" id="UP001497744"/>
    </source>
</evidence>
<dbReference type="InterPro" id="IPR009316">
    <property type="entry name" value="COG2"/>
</dbReference>
<dbReference type="PANTHER" id="PTHR12961:SF0">
    <property type="entry name" value="CONSERVED OLIGOMERIC GOLGI COMPLEX SUBUNIT 2"/>
    <property type="match status" value="1"/>
</dbReference>
<evidence type="ECO:0000256" key="1">
    <source>
        <dbReference type="SAM" id="MobiDB-lite"/>
    </source>
</evidence>
<comment type="caution">
    <text evidence="3">The sequence shown here is derived from an EMBL/GenBank/DDBJ whole genome shotgun (WGS) entry which is preliminary data.</text>
</comment>
<dbReference type="Proteomes" id="UP001497744">
    <property type="component" value="Unassembled WGS sequence"/>
</dbReference>
<feature type="compositionally biased region" description="Low complexity" evidence="1">
    <location>
        <begin position="694"/>
        <end position="711"/>
    </location>
</feature>
<dbReference type="PANTHER" id="PTHR12961">
    <property type="entry name" value="CONSERVED OLIGOMERIC GOLGI COMPLEX COMPONENT 2"/>
    <property type="match status" value="1"/>
</dbReference>
<evidence type="ECO:0000259" key="2">
    <source>
        <dbReference type="Pfam" id="PF12022"/>
    </source>
</evidence>
<organism evidence="3 4">
    <name type="scientific">Babesia caballi</name>
    <dbReference type="NCBI Taxonomy" id="5871"/>
    <lineage>
        <taxon>Eukaryota</taxon>
        <taxon>Sar</taxon>
        <taxon>Alveolata</taxon>
        <taxon>Apicomplexa</taxon>
        <taxon>Aconoidasida</taxon>
        <taxon>Piroplasmida</taxon>
        <taxon>Babesiidae</taxon>
        <taxon>Babesia</taxon>
    </lineage>
</organism>
<reference evidence="3 4" key="1">
    <citation type="submission" date="2021-06" db="EMBL/GenBank/DDBJ databases">
        <title>Genome sequence of Babesia caballi.</title>
        <authorList>
            <person name="Yamagishi J."/>
            <person name="Kidaka T."/>
            <person name="Ochi A."/>
        </authorList>
    </citation>
    <scope>NUCLEOTIDE SEQUENCE [LARGE SCALE GENOMIC DNA]</scope>
    <source>
        <strain evidence="3">USDA-D6B2</strain>
    </source>
</reference>
<keyword evidence="4" id="KW-1185">Reference proteome</keyword>